<proteinExistence type="predicted"/>
<gene>
    <name evidence="2" type="primary">pfcyt8</name>
</gene>
<organism evidence="2">
    <name type="scientific">Pseudomonas fluorescens</name>
    <dbReference type="NCBI Taxonomy" id="294"/>
    <lineage>
        <taxon>Bacteria</taxon>
        <taxon>Pseudomonadati</taxon>
        <taxon>Pseudomonadota</taxon>
        <taxon>Gammaproteobacteria</taxon>
        <taxon>Pseudomonadales</taxon>
        <taxon>Pseudomonadaceae</taxon>
        <taxon>Pseudomonas</taxon>
    </lineage>
</organism>
<feature type="compositionally biased region" description="Basic and acidic residues" evidence="1">
    <location>
        <begin position="84"/>
        <end position="94"/>
    </location>
</feature>
<reference evidence="2" key="1">
    <citation type="submission" date="1995-01" db="EMBL/GenBank/DDBJ databases">
        <title>Molecular cloning, sequencing and characterisation of cytochrome c biogenesis genes from Pseudomonas fluorescens ATCC 17400.</title>
        <authorList>
            <person name="Gaballa A."/>
            <person name="Koedam N."/>
            <person name="Cornelis P."/>
        </authorList>
    </citation>
    <scope>NUCLEOTIDE SEQUENCE</scope>
</reference>
<evidence type="ECO:0000256" key="1">
    <source>
        <dbReference type="SAM" id="MobiDB-lite"/>
    </source>
</evidence>
<sequence length="104" mass="11554">MALPTDRRLHLRPCRFRPAGATGGQARDRGRPAGDRRTGRCRRDDAAVETVQLRRSPTGCAHLTGRSTDCRRVDRPQSTPGQQHHGDPAVDHRQSGSIISRKRP</sequence>
<evidence type="ECO:0000313" key="2">
    <source>
        <dbReference type="EMBL" id="CAA88022.1"/>
    </source>
</evidence>
<feature type="compositionally biased region" description="Basic and acidic residues" evidence="1">
    <location>
        <begin position="26"/>
        <end position="46"/>
    </location>
</feature>
<feature type="region of interest" description="Disordered" evidence="1">
    <location>
        <begin position="1"/>
        <end position="104"/>
    </location>
</feature>
<protein>
    <submittedName>
        <fullName evidence="2">Uncharacterized protein</fullName>
    </submittedName>
</protein>
<name>Q51757_PSEFL</name>
<dbReference type="EMBL" id="Z47979">
    <property type="protein sequence ID" value="CAA88022.1"/>
    <property type="molecule type" value="Genomic_DNA"/>
</dbReference>
<dbReference type="AlphaFoldDB" id="Q51757"/>
<accession>Q51757</accession>